<dbReference type="Pfam" id="PF16321">
    <property type="entry name" value="Ribosom_S30AE_C"/>
    <property type="match status" value="1"/>
</dbReference>
<dbReference type="InParanoid" id="A0A1B1AJ36"/>
<dbReference type="InterPro" id="IPR034694">
    <property type="entry name" value="HPF_long/plastid"/>
</dbReference>
<protein>
    <recommendedName>
        <fullName evidence="3 4">Ribosome hibernation promoting factor</fullName>
        <shortName evidence="4">HPF</shortName>
    </recommendedName>
</protein>
<dbReference type="PANTHER" id="PTHR33231">
    <property type="entry name" value="30S RIBOSOMAL PROTEIN"/>
    <property type="match status" value="1"/>
</dbReference>
<dbReference type="CDD" id="cd00552">
    <property type="entry name" value="RaiA"/>
    <property type="match status" value="1"/>
</dbReference>
<dbReference type="SUPFAM" id="SSF69754">
    <property type="entry name" value="Ribosome binding protein Y (YfiA homologue)"/>
    <property type="match status" value="1"/>
</dbReference>
<dbReference type="InterPro" id="IPR050574">
    <property type="entry name" value="HPF/YfiA_ribosome-assoc"/>
</dbReference>
<dbReference type="InterPro" id="IPR032528">
    <property type="entry name" value="Ribosom_S30AE_C"/>
</dbReference>
<gene>
    <name evidence="4" type="primary">hpf</name>
    <name evidence="6" type="ORF">ATE48_11940</name>
</gene>
<dbReference type="KEGG" id="cbot:ATE48_11940"/>
<dbReference type="NCBIfam" id="TIGR00741">
    <property type="entry name" value="yfiA"/>
    <property type="match status" value="1"/>
</dbReference>
<name>A0A1B1AJ36_9PROT</name>
<dbReference type="Proteomes" id="UP000092498">
    <property type="component" value="Chromosome"/>
</dbReference>
<dbReference type="STRING" id="1759059.ATE48_11940"/>
<sequence length="204" mass="21860">MRIQVAGRQMDVGEALRTRIENELADGVGKYFNRATDAVVTVAKNGGGVGIAVDCLVHLPSGISLQAEGHGGDAHSAFDDALGKLEKRVRRYKRRLRNHHADHKSPLPAEEASSYVLAPLEEEAEDDGADAPVNGEAAPLVIAEVTKPVRAMTVSMAVMQLDLAESPALMFRNAANGELNVVYRRTDGNIGWIDPGRGNRKNGA</sequence>
<keyword evidence="4" id="KW-0963">Cytoplasm</keyword>
<dbReference type="PANTHER" id="PTHR33231:SF1">
    <property type="entry name" value="30S RIBOSOMAL PROTEIN"/>
    <property type="match status" value="1"/>
</dbReference>
<dbReference type="InterPro" id="IPR003489">
    <property type="entry name" value="RHF/RaiA"/>
</dbReference>
<evidence type="ECO:0000256" key="1">
    <source>
        <dbReference type="ARBA" id="ARBA00022845"/>
    </source>
</evidence>
<dbReference type="AlphaFoldDB" id="A0A1B1AJ36"/>
<evidence type="ECO:0000313" key="7">
    <source>
        <dbReference type="Proteomes" id="UP000092498"/>
    </source>
</evidence>
<comment type="similarity">
    <text evidence="4">Belongs to the HPF/YfiA ribosome-associated protein family. Long HPF subfamily.</text>
</comment>
<dbReference type="Gene3D" id="3.30.160.100">
    <property type="entry name" value="Ribosome hibernation promotion factor-like"/>
    <property type="match status" value="1"/>
</dbReference>
<accession>A0A1B1AJ36</accession>
<comment type="subunit">
    <text evidence="4">Interacts with 100S ribosomes.</text>
</comment>
<organism evidence="6 7">
    <name type="scientific">Candidatus Viadribacter manganicus</name>
    <dbReference type="NCBI Taxonomy" id="1759059"/>
    <lineage>
        <taxon>Bacteria</taxon>
        <taxon>Pseudomonadati</taxon>
        <taxon>Pseudomonadota</taxon>
        <taxon>Alphaproteobacteria</taxon>
        <taxon>Hyphomonadales</taxon>
        <taxon>Hyphomonadaceae</taxon>
        <taxon>Candidatus Viadribacter</taxon>
    </lineage>
</organism>
<evidence type="ECO:0000256" key="2">
    <source>
        <dbReference type="ARBA" id="ARBA00038695"/>
    </source>
</evidence>
<evidence type="ECO:0000256" key="4">
    <source>
        <dbReference type="HAMAP-Rule" id="MF_00839"/>
    </source>
</evidence>
<dbReference type="GO" id="GO:0022627">
    <property type="term" value="C:cytosolic small ribosomal subunit"/>
    <property type="evidence" value="ECO:0007669"/>
    <property type="project" value="TreeGrafter"/>
</dbReference>
<dbReference type="EMBL" id="CP013244">
    <property type="protein sequence ID" value="ANP46578.1"/>
    <property type="molecule type" value="Genomic_DNA"/>
</dbReference>
<dbReference type="GO" id="GO:0043024">
    <property type="term" value="F:ribosomal small subunit binding"/>
    <property type="evidence" value="ECO:0007669"/>
    <property type="project" value="TreeGrafter"/>
</dbReference>
<dbReference type="InterPro" id="IPR038416">
    <property type="entry name" value="Ribosom_S30AE_C_sf"/>
</dbReference>
<dbReference type="HAMAP" id="MF_00839">
    <property type="entry name" value="HPF"/>
    <property type="match status" value="1"/>
</dbReference>
<dbReference type="Gene3D" id="3.30.505.50">
    <property type="entry name" value="Sigma 54 modulation/S30EA ribosomal protein, C-terminal domain"/>
    <property type="match status" value="1"/>
</dbReference>
<comment type="function">
    <text evidence="4">Required for dimerization of active 70S ribosomes into 100S ribosomes in stationary phase; 100S ribosomes are translationally inactive and sometimes present during exponential growth.</text>
</comment>
<feature type="domain" description="Sigma 54 modulation/S30EA ribosomal protein C-terminal" evidence="5">
    <location>
        <begin position="138"/>
        <end position="191"/>
    </location>
</feature>
<comment type="subcellular location">
    <subcellularLocation>
        <location evidence="4">Cytoplasm</location>
    </subcellularLocation>
</comment>
<keyword evidence="7" id="KW-1185">Reference proteome</keyword>
<reference evidence="6 7" key="1">
    <citation type="submission" date="2015-11" db="EMBL/GenBank/DDBJ databases">
        <title>Whole-Genome Sequence of Candidatus Oderbacter manganicum from the National Park Lower Oder Valley, Germany.</title>
        <authorList>
            <person name="Braun B."/>
            <person name="Liere K."/>
            <person name="Szewzyk U."/>
        </authorList>
    </citation>
    <scope>NUCLEOTIDE SEQUENCE [LARGE SCALE GENOMIC DNA]</scope>
    <source>
        <strain evidence="6 7">OTSz_A_272</strain>
    </source>
</reference>
<keyword evidence="1 4" id="KW-0810">Translation regulation</keyword>
<comment type="subunit">
    <text evidence="2">Associates exclusively with 100S ribosomes, which are dimers of 70S ribosomes.</text>
</comment>
<dbReference type="OrthoDB" id="9794975at2"/>
<dbReference type="RefSeq" id="WP_066771809.1">
    <property type="nucleotide sequence ID" value="NZ_CP013244.1"/>
</dbReference>
<dbReference type="Pfam" id="PF02482">
    <property type="entry name" value="Ribosomal_S30AE"/>
    <property type="match status" value="1"/>
</dbReference>
<proteinExistence type="inferred from homology"/>
<evidence type="ECO:0000259" key="5">
    <source>
        <dbReference type="Pfam" id="PF16321"/>
    </source>
</evidence>
<dbReference type="GO" id="GO:0045900">
    <property type="term" value="P:negative regulation of translational elongation"/>
    <property type="evidence" value="ECO:0007669"/>
    <property type="project" value="TreeGrafter"/>
</dbReference>
<evidence type="ECO:0000313" key="6">
    <source>
        <dbReference type="EMBL" id="ANP46578.1"/>
    </source>
</evidence>
<evidence type="ECO:0000256" key="3">
    <source>
        <dbReference type="ARBA" id="ARBA00041148"/>
    </source>
</evidence>
<dbReference type="InterPro" id="IPR036567">
    <property type="entry name" value="RHF-like"/>
</dbReference>